<feature type="chain" id="PRO_5001500584" evidence="2">
    <location>
        <begin position="20"/>
        <end position="136"/>
    </location>
</feature>
<sequence>MPRPILALALLLLSAPLAACSSSTVVGPNSSGQGGSGQGGAGAGGSGEGGSGQGGFGQGGSGQGGACAEGESLLYDMPGCGPEVQPVCSLPPPPCADPFCGCNGQTIYGCGLTAEKYQFKGACEDGAPKKPAPESP</sequence>
<feature type="region of interest" description="Disordered" evidence="1">
    <location>
        <begin position="29"/>
        <end position="66"/>
    </location>
</feature>
<protein>
    <submittedName>
        <fullName evidence="3">Uncharacterized protein</fullName>
    </submittedName>
</protein>
<name>A0A017TH93_9BACT</name>
<organism evidence="3 4">
    <name type="scientific">Chondromyces apiculatus DSM 436</name>
    <dbReference type="NCBI Taxonomy" id="1192034"/>
    <lineage>
        <taxon>Bacteria</taxon>
        <taxon>Pseudomonadati</taxon>
        <taxon>Myxococcota</taxon>
        <taxon>Polyangia</taxon>
        <taxon>Polyangiales</taxon>
        <taxon>Polyangiaceae</taxon>
        <taxon>Chondromyces</taxon>
    </lineage>
</organism>
<feature type="compositionally biased region" description="Gly residues" evidence="1">
    <location>
        <begin position="32"/>
        <end position="66"/>
    </location>
</feature>
<dbReference type="RefSeq" id="WP_044236155.1">
    <property type="nucleotide sequence ID" value="NZ_ASRX01000005.1"/>
</dbReference>
<evidence type="ECO:0000256" key="2">
    <source>
        <dbReference type="SAM" id="SignalP"/>
    </source>
</evidence>
<evidence type="ECO:0000313" key="4">
    <source>
        <dbReference type="Proteomes" id="UP000019678"/>
    </source>
</evidence>
<feature type="signal peptide" evidence="2">
    <location>
        <begin position="1"/>
        <end position="19"/>
    </location>
</feature>
<dbReference type="EMBL" id="ASRX01000005">
    <property type="protein sequence ID" value="EYF08200.1"/>
    <property type="molecule type" value="Genomic_DNA"/>
</dbReference>
<reference evidence="3 4" key="1">
    <citation type="submission" date="2013-05" db="EMBL/GenBank/DDBJ databases">
        <title>Genome assembly of Chondromyces apiculatus DSM 436.</title>
        <authorList>
            <person name="Sharma G."/>
            <person name="Khatri I."/>
            <person name="Kaur C."/>
            <person name="Mayilraj S."/>
            <person name="Subramanian S."/>
        </authorList>
    </citation>
    <scope>NUCLEOTIDE SEQUENCE [LARGE SCALE GENOMIC DNA]</scope>
    <source>
        <strain evidence="3 4">DSM 436</strain>
    </source>
</reference>
<dbReference type="Proteomes" id="UP000019678">
    <property type="component" value="Unassembled WGS sequence"/>
</dbReference>
<keyword evidence="4" id="KW-1185">Reference proteome</keyword>
<evidence type="ECO:0000256" key="1">
    <source>
        <dbReference type="SAM" id="MobiDB-lite"/>
    </source>
</evidence>
<evidence type="ECO:0000313" key="3">
    <source>
        <dbReference type="EMBL" id="EYF08200.1"/>
    </source>
</evidence>
<comment type="caution">
    <text evidence="3">The sequence shown here is derived from an EMBL/GenBank/DDBJ whole genome shotgun (WGS) entry which is preliminary data.</text>
</comment>
<dbReference type="STRING" id="1192034.CAP_5960"/>
<gene>
    <name evidence="3" type="ORF">CAP_5960</name>
</gene>
<dbReference type="AlphaFoldDB" id="A0A017TH93"/>
<accession>A0A017TH93</accession>
<proteinExistence type="predicted"/>
<keyword evidence="2" id="KW-0732">Signal</keyword>